<evidence type="ECO:0000313" key="1">
    <source>
        <dbReference type="EMBL" id="RRT42023.1"/>
    </source>
</evidence>
<dbReference type="Proteomes" id="UP000287651">
    <property type="component" value="Unassembled WGS sequence"/>
</dbReference>
<organism evidence="1 2">
    <name type="scientific">Ensete ventricosum</name>
    <name type="common">Abyssinian banana</name>
    <name type="synonym">Musa ensete</name>
    <dbReference type="NCBI Taxonomy" id="4639"/>
    <lineage>
        <taxon>Eukaryota</taxon>
        <taxon>Viridiplantae</taxon>
        <taxon>Streptophyta</taxon>
        <taxon>Embryophyta</taxon>
        <taxon>Tracheophyta</taxon>
        <taxon>Spermatophyta</taxon>
        <taxon>Magnoliopsida</taxon>
        <taxon>Liliopsida</taxon>
        <taxon>Zingiberales</taxon>
        <taxon>Musaceae</taxon>
        <taxon>Ensete</taxon>
    </lineage>
</organism>
<reference evidence="1 2" key="1">
    <citation type="journal article" date="2014" name="Agronomy (Basel)">
        <title>A Draft Genome Sequence for Ensete ventricosum, the Drought-Tolerant Tree Against Hunger.</title>
        <authorList>
            <person name="Harrison J."/>
            <person name="Moore K.A."/>
            <person name="Paszkiewicz K."/>
            <person name="Jones T."/>
            <person name="Grant M."/>
            <person name="Ambacheew D."/>
            <person name="Muzemil S."/>
            <person name="Studholme D.J."/>
        </authorList>
    </citation>
    <scope>NUCLEOTIDE SEQUENCE [LARGE SCALE GENOMIC DNA]</scope>
</reference>
<protein>
    <submittedName>
        <fullName evidence="1">Uncharacterized protein</fullName>
    </submittedName>
</protein>
<sequence>MCTNSSSRSKGGDKIRERFVRSQMCVSGCSYSEAPVGFYTKSRDQEMSYRDMARITRYMLIRGTNNHNDRDIKYPNMRH</sequence>
<dbReference type="AlphaFoldDB" id="A0A426XR56"/>
<accession>A0A426XR56</accession>
<gene>
    <name evidence="1" type="ORF">B296_00025336</name>
</gene>
<name>A0A426XR56_ENSVE</name>
<proteinExistence type="predicted"/>
<dbReference type="EMBL" id="AMZH03018127">
    <property type="protein sequence ID" value="RRT42023.1"/>
    <property type="molecule type" value="Genomic_DNA"/>
</dbReference>
<comment type="caution">
    <text evidence="1">The sequence shown here is derived from an EMBL/GenBank/DDBJ whole genome shotgun (WGS) entry which is preliminary data.</text>
</comment>
<evidence type="ECO:0000313" key="2">
    <source>
        <dbReference type="Proteomes" id="UP000287651"/>
    </source>
</evidence>